<dbReference type="Pfam" id="PF06629">
    <property type="entry name" value="MipA"/>
    <property type="match status" value="1"/>
</dbReference>
<evidence type="ECO:0000256" key="1">
    <source>
        <dbReference type="SAM" id="SignalP"/>
    </source>
</evidence>
<accession>A0AA41WA69</accession>
<dbReference type="RefSeq" id="WP_251262546.1">
    <property type="nucleotide sequence ID" value="NZ_JAMQGP010000008.1"/>
</dbReference>
<comment type="caution">
    <text evidence="2">The sequence shown here is derived from an EMBL/GenBank/DDBJ whole genome shotgun (WGS) entry which is preliminary data.</text>
</comment>
<keyword evidence="3" id="KW-1185">Reference proteome</keyword>
<dbReference type="Proteomes" id="UP001165393">
    <property type="component" value="Unassembled WGS sequence"/>
</dbReference>
<keyword evidence="1" id="KW-0732">Signal</keyword>
<dbReference type="EMBL" id="JAMQGP010000008">
    <property type="protein sequence ID" value="MCM2681073.1"/>
    <property type="molecule type" value="Genomic_DNA"/>
</dbReference>
<feature type="signal peptide" evidence="1">
    <location>
        <begin position="1"/>
        <end position="22"/>
    </location>
</feature>
<proteinExistence type="predicted"/>
<organism evidence="2 3">
    <name type="scientific">Echinimonas agarilytica</name>
    <dbReference type="NCBI Taxonomy" id="1215918"/>
    <lineage>
        <taxon>Bacteria</taxon>
        <taxon>Pseudomonadati</taxon>
        <taxon>Pseudomonadota</taxon>
        <taxon>Gammaproteobacteria</taxon>
        <taxon>Alteromonadales</taxon>
        <taxon>Echinimonadaceae</taxon>
        <taxon>Echinimonas</taxon>
    </lineage>
</organism>
<evidence type="ECO:0000313" key="3">
    <source>
        <dbReference type="Proteomes" id="UP001165393"/>
    </source>
</evidence>
<feature type="chain" id="PRO_5041301799" evidence="1">
    <location>
        <begin position="23"/>
        <end position="437"/>
    </location>
</feature>
<dbReference type="InterPro" id="IPR010583">
    <property type="entry name" value="MipA"/>
</dbReference>
<gene>
    <name evidence="2" type="ORF">NAF29_15570</name>
</gene>
<name>A0AA41WA69_9GAMM</name>
<dbReference type="PROSITE" id="PS51257">
    <property type="entry name" value="PROKAR_LIPOPROTEIN"/>
    <property type="match status" value="1"/>
</dbReference>
<reference evidence="2 3" key="1">
    <citation type="journal article" date="2013" name="Antonie Van Leeuwenhoek">
        <title>Echinimonas agarilytica gen. nov., sp. nov., a new gammaproteobacterium isolated from the sea urchin Strongylocentrotus intermedius.</title>
        <authorList>
            <person name="Nedashkovskaya O.I."/>
            <person name="Stenkova A.M."/>
            <person name="Zhukova N.V."/>
            <person name="Van Trappen S."/>
            <person name="Lee J.S."/>
            <person name="Kim S.B."/>
        </authorList>
    </citation>
    <scope>NUCLEOTIDE SEQUENCE [LARGE SCALE GENOMIC DNA]</scope>
    <source>
        <strain evidence="2 3">KMM 6351</strain>
    </source>
</reference>
<protein>
    <submittedName>
        <fullName evidence="2">MipA/OmpV family protein</fullName>
    </submittedName>
</protein>
<dbReference type="AlphaFoldDB" id="A0AA41WA69"/>
<sequence>MKRHPLLIIVSLFMSCLKLSFAADVVPNVASTEQGDNWGIAIGMRYTSIPFATEKDTVTDVIPLFFYRGEHFYLDGLEGGATYNFNDDWKGALFTRYRFFDAPREYQNEISGGKWDLGVRLSHEVMPNWMMDLEALSDNDGREHAIARLKSRWQWDRLYFEPMFEARFKTSGFNNRYYGLDIDDIGAGVDWYGGVQGRVHVWRELNIIGKIGTRYLDGDVRGSHLIDTNWDWETYLGIAFIPDPEKGKELTLPEKSYVRLAHGWATPSNIGDILAGDTEKDEYNNQLTSLFYGHPLASELFGLPLDIYLTPGFVYHHSSDVQDVTSEYVVAFKAYYTVNWPTKWRFGVAEGLSYQSRVTWIEQDEMDEKGYRASKLLNFLDFTLDVNLGDLFNSEKFRPWWLGYSLHHRSGIFETGSQFGRIKGGSNYNSVYLQYDF</sequence>
<evidence type="ECO:0000313" key="2">
    <source>
        <dbReference type="EMBL" id="MCM2681073.1"/>
    </source>
</evidence>